<evidence type="ECO:0000313" key="3">
    <source>
        <dbReference type="Proteomes" id="UP000663868"/>
    </source>
</evidence>
<gene>
    <name evidence="2" type="ORF">KXQ929_LOCUS36823</name>
</gene>
<protein>
    <submittedName>
        <fullName evidence="2">Uncharacterized protein</fullName>
    </submittedName>
</protein>
<name>A0A819XKM0_9BILA</name>
<feature type="region of interest" description="Disordered" evidence="1">
    <location>
        <begin position="1"/>
        <end position="25"/>
    </location>
</feature>
<feature type="compositionally biased region" description="Low complexity" evidence="1">
    <location>
        <begin position="7"/>
        <end position="23"/>
    </location>
</feature>
<sequence length="186" mass="20560">MGYAQRSPSSSSSSSDTSRPSSPVLIVPSQLSPVLIIPSPLSPILVLPTPRQESNESSRPHLLVEPTASQESNPSSRPRRTIKPVRRLNYIRRPKKVVNHTAAATTTAATATKKTIKQKENEPACKHTDEQVIELFSKFLSYRAEVNNLINAAPSESTIEVIPRFEYKPSVVNKEGKGRKRAYSMI</sequence>
<proteinExistence type="predicted"/>
<dbReference type="Proteomes" id="UP000663868">
    <property type="component" value="Unassembled WGS sequence"/>
</dbReference>
<feature type="compositionally biased region" description="Polar residues" evidence="1">
    <location>
        <begin position="67"/>
        <end position="76"/>
    </location>
</feature>
<dbReference type="EMBL" id="CAJOBB010005867">
    <property type="protein sequence ID" value="CAF4143179.1"/>
    <property type="molecule type" value="Genomic_DNA"/>
</dbReference>
<evidence type="ECO:0000313" key="2">
    <source>
        <dbReference type="EMBL" id="CAF4143179.1"/>
    </source>
</evidence>
<accession>A0A819XKM0</accession>
<feature type="region of interest" description="Disordered" evidence="1">
    <location>
        <begin position="48"/>
        <end position="82"/>
    </location>
</feature>
<dbReference type="AlphaFoldDB" id="A0A819XKM0"/>
<comment type="caution">
    <text evidence="2">The sequence shown here is derived from an EMBL/GenBank/DDBJ whole genome shotgun (WGS) entry which is preliminary data.</text>
</comment>
<organism evidence="2 3">
    <name type="scientific">Adineta steineri</name>
    <dbReference type="NCBI Taxonomy" id="433720"/>
    <lineage>
        <taxon>Eukaryota</taxon>
        <taxon>Metazoa</taxon>
        <taxon>Spiralia</taxon>
        <taxon>Gnathifera</taxon>
        <taxon>Rotifera</taxon>
        <taxon>Eurotatoria</taxon>
        <taxon>Bdelloidea</taxon>
        <taxon>Adinetida</taxon>
        <taxon>Adinetidae</taxon>
        <taxon>Adineta</taxon>
    </lineage>
</organism>
<evidence type="ECO:0000256" key="1">
    <source>
        <dbReference type="SAM" id="MobiDB-lite"/>
    </source>
</evidence>
<reference evidence="2" key="1">
    <citation type="submission" date="2021-02" db="EMBL/GenBank/DDBJ databases">
        <authorList>
            <person name="Nowell W R."/>
        </authorList>
    </citation>
    <scope>NUCLEOTIDE SEQUENCE</scope>
</reference>